<dbReference type="InterPro" id="IPR001611">
    <property type="entry name" value="Leu-rich_rpt"/>
</dbReference>
<dbReference type="InterPro" id="IPR032675">
    <property type="entry name" value="LRR_dom_sf"/>
</dbReference>
<dbReference type="PANTHER" id="PTHR13318">
    <property type="entry name" value="PARTNER OF PAIRED, ISOFORM B-RELATED"/>
    <property type="match status" value="1"/>
</dbReference>
<evidence type="ECO:0000313" key="1">
    <source>
        <dbReference type="EMBL" id="EFX75757.1"/>
    </source>
</evidence>
<reference evidence="1 2" key="1">
    <citation type="journal article" date="2011" name="Science">
        <title>The ecoresponsive genome of Daphnia pulex.</title>
        <authorList>
            <person name="Colbourne J.K."/>
            <person name="Pfrender M.E."/>
            <person name="Gilbert D."/>
            <person name="Thomas W.K."/>
            <person name="Tucker A."/>
            <person name="Oakley T.H."/>
            <person name="Tokishita S."/>
            <person name="Aerts A."/>
            <person name="Arnold G.J."/>
            <person name="Basu M.K."/>
            <person name="Bauer D.J."/>
            <person name="Caceres C.E."/>
            <person name="Carmel L."/>
            <person name="Casola C."/>
            <person name="Choi J.H."/>
            <person name="Detter J.C."/>
            <person name="Dong Q."/>
            <person name="Dusheyko S."/>
            <person name="Eads B.D."/>
            <person name="Frohlich T."/>
            <person name="Geiler-Samerotte K.A."/>
            <person name="Gerlach D."/>
            <person name="Hatcher P."/>
            <person name="Jogdeo S."/>
            <person name="Krijgsveld J."/>
            <person name="Kriventseva E.V."/>
            <person name="Kultz D."/>
            <person name="Laforsch C."/>
            <person name="Lindquist E."/>
            <person name="Lopez J."/>
            <person name="Manak J.R."/>
            <person name="Muller J."/>
            <person name="Pangilinan J."/>
            <person name="Patwardhan R.P."/>
            <person name="Pitluck S."/>
            <person name="Pritham E.J."/>
            <person name="Rechtsteiner A."/>
            <person name="Rho M."/>
            <person name="Rogozin I.B."/>
            <person name="Sakarya O."/>
            <person name="Salamov A."/>
            <person name="Schaack S."/>
            <person name="Shapiro H."/>
            <person name="Shiga Y."/>
            <person name="Skalitzky C."/>
            <person name="Smith Z."/>
            <person name="Souvorov A."/>
            <person name="Sung W."/>
            <person name="Tang Z."/>
            <person name="Tsuchiya D."/>
            <person name="Tu H."/>
            <person name="Vos H."/>
            <person name="Wang M."/>
            <person name="Wolf Y.I."/>
            <person name="Yamagata H."/>
            <person name="Yamada T."/>
            <person name="Ye Y."/>
            <person name="Shaw J.R."/>
            <person name="Andrews J."/>
            <person name="Crease T.J."/>
            <person name="Tang H."/>
            <person name="Lucas S.M."/>
            <person name="Robertson H.M."/>
            <person name="Bork P."/>
            <person name="Koonin E.V."/>
            <person name="Zdobnov E.M."/>
            <person name="Grigoriev I.V."/>
            <person name="Lynch M."/>
            <person name="Boore J.L."/>
        </authorList>
    </citation>
    <scope>NUCLEOTIDE SEQUENCE [LARGE SCALE GENOMIC DNA]</scope>
</reference>
<sequence>MPQVKCITPKTLTDVCIEFVLKNIELWCKQTINDLQIIGPEIGDNPFDQLPCVILEQIVTKNRRHYRKDENLILQHLLTPQLTSVTVSEKELVQLASIRCPLMTNLTIFYTNLNFFPKFEKLQKLTLSMGGVEDSFFSVIGTYCTHLRQLDLRCCPSVTDYGIQELCVSVDNLGRNCVTLGRCKSLQALIIDRKTGVTKQGLKVALENMPALRILDHDSTLEVLAEIAQNPLKQTFSRPPKFLLSMLRVSYDTPYKSGDFKLAYSLCPSVTVLRIEETGGFSDMDLVSLMALENLRELAICADSNIQSKITFDGGVAPLLKAIGNPLKKLELCSLNSVNIRTVTECCPNIVGLSLSNNSYNGNYQEVQKFVMFPESEGISIFQKLESLYIDILQLSNLISSNHHFNNPNIPRGILICLLSSPLLRKIDIVDCEMLTDCVLLAVAKLHHFKNLEKFFLQCCHNITKEGIDVLMRDGNALKEIYLTECMNVSSVENAQFWINLAKKKNWELSIDGKDTAFNEAQDF</sequence>
<dbReference type="eggNOG" id="ENOG502S2U8">
    <property type="taxonomic scope" value="Eukaryota"/>
</dbReference>
<dbReference type="InterPro" id="IPR006553">
    <property type="entry name" value="Leu-rich_rpt_Cys-con_subtyp"/>
</dbReference>
<dbReference type="GO" id="GO:0005737">
    <property type="term" value="C:cytoplasm"/>
    <property type="evidence" value="ECO:0000318"/>
    <property type="project" value="GO_Central"/>
</dbReference>
<dbReference type="HOGENOM" id="CLU_033667_1_0_1"/>
<proteinExistence type="predicted"/>
<dbReference type="KEGG" id="dpx:DAPPUDRAFT_323066"/>
<dbReference type="SUPFAM" id="SSF52058">
    <property type="entry name" value="L domain-like"/>
    <property type="match status" value="1"/>
</dbReference>
<organism evidence="1 2">
    <name type="scientific">Daphnia pulex</name>
    <name type="common">Water flea</name>
    <dbReference type="NCBI Taxonomy" id="6669"/>
    <lineage>
        <taxon>Eukaryota</taxon>
        <taxon>Metazoa</taxon>
        <taxon>Ecdysozoa</taxon>
        <taxon>Arthropoda</taxon>
        <taxon>Crustacea</taxon>
        <taxon>Branchiopoda</taxon>
        <taxon>Diplostraca</taxon>
        <taxon>Cladocera</taxon>
        <taxon>Anomopoda</taxon>
        <taxon>Daphniidae</taxon>
        <taxon>Daphnia</taxon>
    </lineage>
</organism>
<dbReference type="Gene3D" id="3.80.10.10">
    <property type="entry name" value="Ribonuclease Inhibitor"/>
    <property type="match status" value="2"/>
</dbReference>
<dbReference type="SMART" id="SM00367">
    <property type="entry name" value="LRR_CC"/>
    <property type="match status" value="3"/>
</dbReference>
<dbReference type="EMBL" id="GL732573">
    <property type="protein sequence ID" value="EFX75757.1"/>
    <property type="molecule type" value="Genomic_DNA"/>
</dbReference>
<evidence type="ECO:0000313" key="2">
    <source>
        <dbReference type="Proteomes" id="UP000000305"/>
    </source>
</evidence>
<dbReference type="Proteomes" id="UP000000305">
    <property type="component" value="Unassembled WGS sequence"/>
</dbReference>
<protein>
    <submittedName>
        <fullName evidence="1">Uncharacterized protein</fullName>
    </submittedName>
</protein>
<dbReference type="OrthoDB" id="6350214at2759"/>
<name>E9GXU2_DAPPU</name>
<gene>
    <name evidence="1" type="ORF">DAPPUDRAFT_323066</name>
</gene>
<dbReference type="Pfam" id="PF13516">
    <property type="entry name" value="LRR_6"/>
    <property type="match status" value="1"/>
</dbReference>
<dbReference type="AlphaFoldDB" id="E9GXU2"/>
<dbReference type="InParanoid" id="E9GXU2"/>
<accession>E9GXU2</accession>
<keyword evidence="2" id="KW-1185">Reference proteome</keyword>
<dbReference type="PANTHER" id="PTHR13318:SF247">
    <property type="entry name" value="GH16156P"/>
    <property type="match status" value="1"/>
</dbReference>